<feature type="transmembrane region" description="Helical" evidence="1">
    <location>
        <begin position="36"/>
        <end position="56"/>
    </location>
</feature>
<protein>
    <recommendedName>
        <fullName evidence="4">MARVEL domain-containing protein</fullName>
    </recommendedName>
</protein>
<name>A0A4V6A334_STECR</name>
<comment type="caution">
    <text evidence="2">The sequence shown here is derived from an EMBL/GenBank/DDBJ whole genome shotgun (WGS) entry which is preliminary data.</text>
</comment>
<keyword evidence="1" id="KW-0812">Transmembrane</keyword>
<keyword evidence="3" id="KW-1185">Reference proteome</keyword>
<dbReference type="EMBL" id="AZBU02000004">
    <property type="protein sequence ID" value="TKR81695.1"/>
    <property type="molecule type" value="Genomic_DNA"/>
</dbReference>
<reference evidence="2 3" key="2">
    <citation type="journal article" date="2019" name="G3 (Bethesda)">
        <title>Hybrid Assembly of the Genome of the Entomopathogenic Nematode Steinernema carpocapsae Identifies the X-Chromosome.</title>
        <authorList>
            <person name="Serra L."/>
            <person name="Macchietto M."/>
            <person name="Macias-Munoz A."/>
            <person name="McGill C.J."/>
            <person name="Rodriguez I.M."/>
            <person name="Rodriguez B."/>
            <person name="Murad R."/>
            <person name="Mortazavi A."/>
        </authorList>
    </citation>
    <scope>NUCLEOTIDE SEQUENCE [LARGE SCALE GENOMIC DNA]</scope>
    <source>
        <strain evidence="2 3">ALL</strain>
    </source>
</reference>
<accession>A0A4V6A334</accession>
<feature type="transmembrane region" description="Helical" evidence="1">
    <location>
        <begin position="94"/>
        <end position="120"/>
    </location>
</feature>
<dbReference type="OrthoDB" id="10403093at2759"/>
<reference evidence="2 3" key="1">
    <citation type="journal article" date="2015" name="Genome Biol.">
        <title>Comparative genomics of Steinernema reveals deeply conserved gene regulatory networks.</title>
        <authorList>
            <person name="Dillman A.R."/>
            <person name="Macchietto M."/>
            <person name="Porter C.F."/>
            <person name="Rogers A."/>
            <person name="Williams B."/>
            <person name="Antoshechkin I."/>
            <person name="Lee M.M."/>
            <person name="Goodwin Z."/>
            <person name="Lu X."/>
            <person name="Lewis E.E."/>
            <person name="Goodrich-Blair H."/>
            <person name="Stock S.P."/>
            <person name="Adams B.J."/>
            <person name="Sternberg P.W."/>
            <person name="Mortazavi A."/>
        </authorList>
    </citation>
    <scope>NUCLEOTIDE SEQUENCE [LARGE SCALE GENOMIC DNA]</scope>
    <source>
        <strain evidence="2 3">ALL</strain>
    </source>
</reference>
<organism evidence="2 3">
    <name type="scientific">Steinernema carpocapsae</name>
    <name type="common">Entomopathogenic nematode</name>
    <dbReference type="NCBI Taxonomy" id="34508"/>
    <lineage>
        <taxon>Eukaryota</taxon>
        <taxon>Metazoa</taxon>
        <taxon>Ecdysozoa</taxon>
        <taxon>Nematoda</taxon>
        <taxon>Chromadorea</taxon>
        <taxon>Rhabditida</taxon>
        <taxon>Tylenchina</taxon>
        <taxon>Panagrolaimomorpha</taxon>
        <taxon>Strongyloidoidea</taxon>
        <taxon>Steinernematidae</taxon>
        <taxon>Steinernema</taxon>
    </lineage>
</organism>
<evidence type="ECO:0000313" key="3">
    <source>
        <dbReference type="Proteomes" id="UP000298663"/>
    </source>
</evidence>
<dbReference type="Proteomes" id="UP000298663">
    <property type="component" value="Unassembled WGS sequence"/>
</dbReference>
<keyword evidence="1" id="KW-0472">Membrane</keyword>
<gene>
    <name evidence="2" type="ORF">L596_015526</name>
</gene>
<evidence type="ECO:0000313" key="2">
    <source>
        <dbReference type="EMBL" id="TKR81695.1"/>
    </source>
</evidence>
<proteinExistence type="predicted"/>
<feature type="transmembrane region" description="Helical" evidence="1">
    <location>
        <begin position="140"/>
        <end position="166"/>
    </location>
</feature>
<keyword evidence="1" id="KW-1133">Transmembrane helix</keyword>
<sequence>MHAKVLQHHHDEQLFFFGENYRACFGRLHIVAACKLVFLVELTFILAQFFLITYRIGSVDAVMVINYTATLTAVLCVAVGLFKERYYLFFPLLVLKALETLFCVIAAIAIIVLVMLGSSGRRLLVKAVRWRYRSLEDSHAIGVAFLFFFVFIFLFVLNAFIVTVVYRSQQYVRKKAMTQYLVNRRSVMHSFFRH</sequence>
<feature type="transmembrane region" description="Helical" evidence="1">
    <location>
        <begin position="62"/>
        <end position="82"/>
    </location>
</feature>
<dbReference type="AlphaFoldDB" id="A0A4V6A334"/>
<evidence type="ECO:0008006" key="4">
    <source>
        <dbReference type="Google" id="ProtNLM"/>
    </source>
</evidence>
<evidence type="ECO:0000256" key="1">
    <source>
        <dbReference type="SAM" id="Phobius"/>
    </source>
</evidence>